<dbReference type="PANTHER" id="PTHR43477">
    <property type="entry name" value="DIHYDROANTICAPSIN 7-DEHYDROGENASE"/>
    <property type="match status" value="1"/>
</dbReference>
<organism evidence="4 5">
    <name type="scientific">Lasiosphaeris hirsuta</name>
    <dbReference type="NCBI Taxonomy" id="260670"/>
    <lineage>
        <taxon>Eukaryota</taxon>
        <taxon>Fungi</taxon>
        <taxon>Dikarya</taxon>
        <taxon>Ascomycota</taxon>
        <taxon>Pezizomycotina</taxon>
        <taxon>Sordariomycetes</taxon>
        <taxon>Sordariomycetidae</taxon>
        <taxon>Sordariales</taxon>
        <taxon>Lasiosphaeriaceae</taxon>
        <taxon>Lasiosphaeris</taxon>
    </lineage>
</organism>
<keyword evidence="3" id="KW-0560">Oxidoreductase</keyword>
<protein>
    <submittedName>
        <fullName evidence="4">Oxidoreductase</fullName>
    </submittedName>
</protein>
<evidence type="ECO:0000256" key="3">
    <source>
        <dbReference type="ARBA" id="ARBA00023002"/>
    </source>
</evidence>
<reference evidence="4" key="1">
    <citation type="submission" date="2023-06" db="EMBL/GenBank/DDBJ databases">
        <title>Genome-scale phylogeny and comparative genomics of the fungal order Sordariales.</title>
        <authorList>
            <consortium name="Lawrence Berkeley National Laboratory"/>
            <person name="Hensen N."/>
            <person name="Bonometti L."/>
            <person name="Westerberg I."/>
            <person name="Brannstrom I.O."/>
            <person name="Guillou S."/>
            <person name="Cros-Aarteil S."/>
            <person name="Calhoun S."/>
            <person name="Haridas S."/>
            <person name="Kuo A."/>
            <person name="Mondo S."/>
            <person name="Pangilinan J."/>
            <person name="Riley R."/>
            <person name="Labutti K."/>
            <person name="Andreopoulos B."/>
            <person name="Lipzen A."/>
            <person name="Chen C."/>
            <person name="Yanf M."/>
            <person name="Daum C."/>
            <person name="Ng V."/>
            <person name="Clum A."/>
            <person name="Steindorff A."/>
            <person name="Ohm R."/>
            <person name="Martin F."/>
            <person name="Silar P."/>
            <person name="Natvig D."/>
            <person name="Lalanne C."/>
            <person name="Gautier V."/>
            <person name="Ament-Velasquez S.L."/>
            <person name="Kruys A."/>
            <person name="Hutchinson M.I."/>
            <person name="Powell A.J."/>
            <person name="Barry K."/>
            <person name="Miller A.N."/>
            <person name="Grigoriev I.V."/>
            <person name="Debuchy R."/>
            <person name="Gladieux P."/>
            <person name="Thoren M.H."/>
            <person name="Johannesson H."/>
        </authorList>
    </citation>
    <scope>NUCLEOTIDE SEQUENCE</scope>
    <source>
        <strain evidence="4">SMH4607-1</strain>
    </source>
</reference>
<dbReference type="InterPro" id="IPR002347">
    <property type="entry name" value="SDR_fam"/>
</dbReference>
<dbReference type="PRINTS" id="PR00081">
    <property type="entry name" value="GDHRDH"/>
</dbReference>
<dbReference type="Proteomes" id="UP001172102">
    <property type="component" value="Unassembled WGS sequence"/>
</dbReference>
<evidence type="ECO:0000256" key="2">
    <source>
        <dbReference type="ARBA" id="ARBA00022857"/>
    </source>
</evidence>
<dbReference type="Pfam" id="PF23441">
    <property type="entry name" value="SDR"/>
    <property type="match status" value="1"/>
</dbReference>
<dbReference type="EMBL" id="JAUKUA010000003">
    <property type="protein sequence ID" value="KAK0720206.1"/>
    <property type="molecule type" value="Genomic_DNA"/>
</dbReference>
<dbReference type="InterPro" id="IPR057571">
    <property type="entry name" value="SDR_PhqE-like"/>
</dbReference>
<evidence type="ECO:0000313" key="5">
    <source>
        <dbReference type="Proteomes" id="UP001172102"/>
    </source>
</evidence>
<dbReference type="PANTHER" id="PTHR43477:SF1">
    <property type="entry name" value="DIHYDROANTICAPSIN 7-DEHYDROGENASE"/>
    <property type="match status" value="1"/>
</dbReference>
<evidence type="ECO:0000256" key="1">
    <source>
        <dbReference type="ARBA" id="ARBA00006484"/>
    </source>
</evidence>
<dbReference type="InterPro" id="IPR036291">
    <property type="entry name" value="NAD(P)-bd_dom_sf"/>
</dbReference>
<accession>A0AA40AQM3</accession>
<dbReference type="InterPro" id="IPR051122">
    <property type="entry name" value="SDR_DHRS6-like"/>
</dbReference>
<keyword evidence="5" id="KW-1185">Reference proteome</keyword>
<proteinExistence type="inferred from homology"/>
<comment type="caution">
    <text evidence="4">The sequence shown here is derived from an EMBL/GenBank/DDBJ whole genome shotgun (WGS) entry which is preliminary data.</text>
</comment>
<comment type="similarity">
    <text evidence="1">Belongs to the short-chain dehydrogenases/reductases (SDR) family.</text>
</comment>
<dbReference type="GO" id="GO:0016491">
    <property type="term" value="F:oxidoreductase activity"/>
    <property type="evidence" value="ECO:0007669"/>
    <property type="project" value="UniProtKB-KW"/>
</dbReference>
<dbReference type="AlphaFoldDB" id="A0AA40AQM3"/>
<dbReference type="CDD" id="cd05233">
    <property type="entry name" value="SDR_c"/>
    <property type="match status" value="1"/>
</dbReference>
<sequence>MSRFADKLAGKKIAVIGGSSGIGFGAAEILVESGAQVIIISSSQDKVDDAVKRLSGRVQGLVGNVRDEAAFTQLLVSIAPLDHLVFSSVDKIIRGALADADLDEAKYLFGVKFWGSVVPAALAKYDIVKPGGSLTLTSGGAALRPKKGATLGSALNAGVITLTTALADELTEKKIRVNTVVPGLVKTELWDKLGHTKEKQEELFESGAAKLPVGFVATPDHIAEAYLYVVRADYANGTTIVIGKSFVEVPRLET</sequence>
<dbReference type="SUPFAM" id="SSF51735">
    <property type="entry name" value="NAD(P)-binding Rossmann-fold domains"/>
    <property type="match status" value="1"/>
</dbReference>
<evidence type="ECO:0000313" key="4">
    <source>
        <dbReference type="EMBL" id="KAK0720206.1"/>
    </source>
</evidence>
<gene>
    <name evidence="4" type="ORF">B0H67DRAFT_485382</name>
</gene>
<name>A0AA40AQM3_9PEZI</name>
<keyword evidence="2" id="KW-0521">NADP</keyword>
<dbReference type="Gene3D" id="3.40.50.720">
    <property type="entry name" value="NAD(P)-binding Rossmann-like Domain"/>
    <property type="match status" value="1"/>
</dbReference>